<dbReference type="PANTHER" id="PTHR11706">
    <property type="entry name" value="SOLUTE CARRIER PROTEIN FAMILY 11 MEMBER"/>
    <property type="match status" value="1"/>
</dbReference>
<keyword evidence="4 5" id="KW-0472">Membrane</keyword>
<evidence type="ECO:0000256" key="2">
    <source>
        <dbReference type="ARBA" id="ARBA00022692"/>
    </source>
</evidence>
<dbReference type="AlphaFoldDB" id="A0A1R4J159"/>
<evidence type="ECO:0000313" key="6">
    <source>
        <dbReference type="EMBL" id="SJN25465.1"/>
    </source>
</evidence>
<dbReference type="GO" id="GO:0015086">
    <property type="term" value="F:cadmium ion transmembrane transporter activity"/>
    <property type="evidence" value="ECO:0007669"/>
    <property type="project" value="TreeGrafter"/>
</dbReference>
<dbReference type="GO" id="GO:0034755">
    <property type="term" value="P:iron ion transmembrane transport"/>
    <property type="evidence" value="ECO:0007669"/>
    <property type="project" value="TreeGrafter"/>
</dbReference>
<evidence type="ECO:0000256" key="3">
    <source>
        <dbReference type="ARBA" id="ARBA00022989"/>
    </source>
</evidence>
<dbReference type="InterPro" id="IPR001046">
    <property type="entry name" value="NRAMP_fam"/>
</dbReference>
<keyword evidence="7" id="KW-1185">Reference proteome</keyword>
<dbReference type="Pfam" id="PF01566">
    <property type="entry name" value="Nramp"/>
    <property type="match status" value="1"/>
</dbReference>
<dbReference type="NCBIfam" id="NF037982">
    <property type="entry name" value="Nramp_1"/>
    <property type="match status" value="2"/>
</dbReference>
<comment type="subcellular location">
    <subcellularLocation>
        <location evidence="1">Membrane</location>
        <topology evidence="1">Multi-pass membrane protein</topology>
    </subcellularLocation>
</comment>
<dbReference type="EMBL" id="FUKQ01000018">
    <property type="protein sequence ID" value="SJN25465.1"/>
    <property type="molecule type" value="Genomic_DNA"/>
</dbReference>
<name>A0A1R4J159_9ACTN</name>
<evidence type="ECO:0000256" key="1">
    <source>
        <dbReference type="ARBA" id="ARBA00004141"/>
    </source>
</evidence>
<feature type="transmembrane region" description="Helical" evidence="5">
    <location>
        <begin position="156"/>
        <end position="178"/>
    </location>
</feature>
<feature type="transmembrane region" description="Helical" evidence="5">
    <location>
        <begin position="198"/>
        <end position="220"/>
    </location>
</feature>
<reference evidence="6 7" key="1">
    <citation type="submission" date="2017-02" db="EMBL/GenBank/DDBJ databases">
        <authorList>
            <person name="Peterson S.W."/>
        </authorList>
    </citation>
    <scope>NUCLEOTIDE SEQUENCE [LARGE SCALE GENOMIC DNA]</scope>
    <source>
        <strain evidence="6 7">LSP_Lj1</strain>
    </source>
</reference>
<dbReference type="RefSeq" id="WP_218668459.1">
    <property type="nucleotide sequence ID" value="NZ_FUKQ01000018.1"/>
</dbReference>
<accession>A0A1R4J159</accession>
<protein>
    <submittedName>
        <fullName evidence="6">Manganese transport protein MntH</fullName>
    </submittedName>
</protein>
<proteinExistence type="predicted"/>
<feature type="transmembrane region" description="Helical" evidence="5">
    <location>
        <begin position="401"/>
        <end position="423"/>
    </location>
</feature>
<dbReference type="STRING" id="1255658.FM114_04725"/>
<feature type="transmembrane region" description="Helical" evidence="5">
    <location>
        <begin position="367"/>
        <end position="389"/>
    </location>
</feature>
<evidence type="ECO:0000256" key="5">
    <source>
        <dbReference type="SAM" id="Phobius"/>
    </source>
</evidence>
<dbReference type="GO" id="GO:0005886">
    <property type="term" value="C:plasma membrane"/>
    <property type="evidence" value="ECO:0007669"/>
    <property type="project" value="TreeGrafter"/>
</dbReference>
<feature type="transmembrane region" description="Helical" evidence="5">
    <location>
        <begin position="130"/>
        <end position="149"/>
    </location>
</feature>
<feature type="transmembrane region" description="Helical" evidence="5">
    <location>
        <begin position="47"/>
        <end position="67"/>
    </location>
</feature>
<dbReference type="Proteomes" id="UP000188342">
    <property type="component" value="Unassembled WGS sequence"/>
</dbReference>
<dbReference type="GO" id="GO:0005384">
    <property type="term" value="F:manganese ion transmembrane transporter activity"/>
    <property type="evidence" value="ECO:0007669"/>
    <property type="project" value="TreeGrafter"/>
</dbReference>
<keyword evidence="3 5" id="KW-1133">Transmembrane helix</keyword>
<evidence type="ECO:0000313" key="7">
    <source>
        <dbReference type="Proteomes" id="UP000188342"/>
    </source>
</evidence>
<feature type="transmembrane region" description="Helical" evidence="5">
    <location>
        <begin position="96"/>
        <end position="124"/>
    </location>
</feature>
<feature type="transmembrane region" description="Helical" evidence="5">
    <location>
        <begin position="241"/>
        <end position="263"/>
    </location>
</feature>
<feature type="transmembrane region" description="Helical" evidence="5">
    <location>
        <begin position="343"/>
        <end position="361"/>
    </location>
</feature>
<feature type="transmembrane region" description="Helical" evidence="5">
    <location>
        <begin position="291"/>
        <end position="315"/>
    </location>
</feature>
<gene>
    <name evidence="6" type="ORF">FM114_04725</name>
</gene>
<dbReference type="PANTHER" id="PTHR11706:SF3">
    <property type="entry name" value="METAL ION TRANSPORT PROTEIN"/>
    <property type="match status" value="1"/>
</dbReference>
<organism evidence="6 7">
    <name type="scientific">Luteococcus japonicus LSP_Lj1</name>
    <dbReference type="NCBI Taxonomy" id="1255658"/>
    <lineage>
        <taxon>Bacteria</taxon>
        <taxon>Bacillati</taxon>
        <taxon>Actinomycetota</taxon>
        <taxon>Actinomycetes</taxon>
        <taxon>Propionibacteriales</taxon>
        <taxon>Propionibacteriaceae</taxon>
        <taxon>Luteococcus</taxon>
    </lineage>
</organism>
<sequence>MPHPTSAQPATPPATAARALRMIGPGIVLALASVGASDMVTTLNSGAQYGMALVWVFVVGLILKYALNESIVRLQLSGDKSFLSHLTQFGGRTFPAILLVAELLIGLFFGAGVCSISTLILMALFPGLPFGITFAAVLASAVVMLWIGHYSLVEKVMVGFAVLMFFGIVYLAVASVGAGDSAVQASQTLVPVLPAHSLITVLSLVGGVGGATGIMAYTYFVREKGWTGRTWRTMVRTDLAVSYLLIGIFAVAMTVVGAFWLLAGEHKITSNSAVFDVGQILGRQVGPVAHALFLLSFFAVTYSSVLGGFQGIAYVTGDCLRVVRRYPHQDDPGHDMSAKAPEFRAALVWLAVCSVLILQTGKPVTLVLVYAAISSFVLPILSTALLVIMNRASTPAELRNGWLSNALLVACLTLFGFLCLLQLQETIAGLA</sequence>
<evidence type="ECO:0000256" key="4">
    <source>
        <dbReference type="ARBA" id="ARBA00023136"/>
    </source>
</evidence>
<keyword evidence="2 5" id="KW-0812">Transmembrane</keyword>